<evidence type="ECO:0000313" key="3">
    <source>
        <dbReference type="Proteomes" id="UP001356095"/>
    </source>
</evidence>
<dbReference type="Gene3D" id="3.90.79.40">
    <property type="entry name" value="EvaA sugar 2,3-dehydratase subunit"/>
    <property type="match status" value="2"/>
</dbReference>
<proteinExistence type="predicted"/>
<dbReference type="Proteomes" id="UP001356095">
    <property type="component" value="Unassembled WGS sequence"/>
</dbReference>
<protein>
    <submittedName>
        <fullName evidence="2">NDP-hexose 2,3-dehydratase family protein</fullName>
    </submittedName>
</protein>
<gene>
    <name evidence="2" type="ORF">Q8791_30875</name>
</gene>
<dbReference type="Pfam" id="PF03559">
    <property type="entry name" value="Hexose_dehydrat"/>
    <property type="match status" value="2"/>
</dbReference>
<name>A0ABU7KHC2_9ACTN</name>
<dbReference type="EMBL" id="JAUZMY010000057">
    <property type="protein sequence ID" value="MEE2041634.1"/>
    <property type="molecule type" value="Genomic_DNA"/>
</dbReference>
<reference evidence="2 3" key="1">
    <citation type="submission" date="2023-08" db="EMBL/GenBank/DDBJ databases">
        <authorList>
            <person name="Girao M."/>
            <person name="Carvalho M.F."/>
        </authorList>
    </citation>
    <scope>NUCLEOTIDE SEQUENCE [LARGE SCALE GENOMIC DNA]</scope>
    <source>
        <strain evidence="2 3">CT-R113</strain>
    </source>
</reference>
<feature type="domain" description="dTDP-4-dehydro-6-deoxy-alpha-D-glucopyranose 2,3-dehydratase" evidence="1">
    <location>
        <begin position="25"/>
        <end position="224"/>
    </location>
</feature>
<feature type="domain" description="dTDP-4-dehydro-6-deoxy-alpha-D-glucopyranose 2,3-dehydratase" evidence="1">
    <location>
        <begin position="256"/>
        <end position="454"/>
    </location>
</feature>
<organism evidence="2 3">
    <name type="scientific">Nocardiopsis codii</name>
    <dbReference type="NCBI Taxonomy" id="3065942"/>
    <lineage>
        <taxon>Bacteria</taxon>
        <taxon>Bacillati</taxon>
        <taxon>Actinomycetota</taxon>
        <taxon>Actinomycetes</taxon>
        <taxon>Streptosporangiales</taxon>
        <taxon>Nocardiopsidaceae</taxon>
        <taxon>Nocardiopsis</taxon>
    </lineage>
</organism>
<evidence type="ECO:0000259" key="1">
    <source>
        <dbReference type="Pfam" id="PF03559"/>
    </source>
</evidence>
<dbReference type="InterPro" id="IPR005212">
    <property type="entry name" value="EvaA-like"/>
</dbReference>
<accession>A0ABU7KHC2</accession>
<dbReference type="RefSeq" id="WP_330095390.1">
    <property type="nucleotide sequence ID" value="NZ_JAUZMY010000057.1"/>
</dbReference>
<keyword evidence="3" id="KW-1185">Reference proteome</keyword>
<evidence type="ECO:0000313" key="2">
    <source>
        <dbReference type="EMBL" id="MEE2041634.1"/>
    </source>
</evidence>
<sequence>MTHAADEVRFPLPASDPEVPLESDAELARWWESRPRHRMLSVGRVGFDRGGPWSFAEGTGDLVHASGGFFSVRGLRASAGGTSLHQPVIDQPEIGILGILVKEFDGVPHFLMQAKFEPGNVNLRQISPTVQATRSNYTGVHGGRPTPYVEYFRAPRGGRVLVDVLQSEQGEWFWRKHNRNIIVQVDEDVPEHEDYRWFTLRQIQDALRRDNLVNMDARTVLSCLPVTRDGQPEPDDPFGRALRRSYGEESRHTMTAVVSWFTEEKTVVDYRSRILPLSGAEGWRRTGDEITAGDGAGFRIIMVSVEARIREVSSWVQPLLAPTRNGFAAFLVREIDGVLHVLVRARAEPGTLDRVEITPTVQYSASAAVLGRPEPFADEAVSPPAHRVRYDALLSEEGGRFHHAQTRYRIVEADPGLPVEVPPDFLWVTVSQLMRLVRHSHYLNIEARTLLVCLHSLT</sequence>
<dbReference type="InterPro" id="IPR038153">
    <property type="entry name" value="EvaA-like_sf"/>
</dbReference>
<comment type="caution">
    <text evidence="2">The sequence shown here is derived from an EMBL/GenBank/DDBJ whole genome shotgun (WGS) entry which is preliminary data.</text>
</comment>